<feature type="transmembrane region" description="Helical" evidence="1">
    <location>
        <begin position="232"/>
        <end position="253"/>
    </location>
</feature>
<protein>
    <submittedName>
        <fullName evidence="2">Uncharacterized protein</fullName>
    </submittedName>
</protein>
<comment type="caution">
    <text evidence="2">The sequence shown here is derived from an EMBL/GenBank/DDBJ whole genome shotgun (WGS) entry which is preliminary data.</text>
</comment>
<name>A0A1F8B9Q5_9BACT</name>
<feature type="transmembrane region" description="Helical" evidence="1">
    <location>
        <begin position="291"/>
        <end position="317"/>
    </location>
</feature>
<dbReference type="Proteomes" id="UP000176404">
    <property type="component" value="Unassembled WGS sequence"/>
</dbReference>
<evidence type="ECO:0000313" key="2">
    <source>
        <dbReference type="EMBL" id="OGM60670.1"/>
    </source>
</evidence>
<feature type="transmembrane region" description="Helical" evidence="1">
    <location>
        <begin position="204"/>
        <end position="220"/>
    </location>
</feature>
<gene>
    <name evidence="2" type="ORF">A2892_01320</name>
</gene>
<dbReference type="STRING" id="1802517.A2892_01320"/>
<dbReference type="AlphaFoldDB" id="A0A1F8B9Q5"/>
<dbReference type="EMBL" id="MGHD01000003">
    <property type="protein sequence ID" value="OGM60670.1"/>
    <property type="molecule type" value="Genomic_DNA"/>
</dbReference>
<organism evidence="2 3">
    <name type="scientific">Candidatus Woesebacteria bacterium RIFCSPLOWO2_01_FULL_39_10b</name>
    <dbReference type="NCBI Taxonomy" id="1802517"/>
    <lineage>
        <taxon>Bacteria</taxon>
        <taxon>Candidatus Woeseibacteriota</taxon>
    </lineage>
</organism>
<accession>A0A1F8B9Q5</accession>
<feature type="transmembrane region" description="Helical" evidence="1">
    <location>
        <begin position="28"/>
        <end position="49"/>
    </location>
</feature>
<evidence type="ECO:0000256" key="1">
    <source>
        <dbReference type="SAM" id="Phobius"/>
    </source>
</evidence>
<sequence length="541" mass="60962">MRMPSFILSFSIQRQTLANIQNWFERHASALIIFVLTAVSVFSFVYYYLNGLGLAYNDARSHLDIGRRVVEGLKPGLAQLGSVWLPLPHVLMIPTIWSDFMWHSGLSGSIVSMLSFVVTGYLVFLFLKKIEVGLFGRIFGVFVFMANTNILYLQSTAMTELLLLATMTAGVYYLTSWFKDEKILDIIKASFFIMLSTLVRYDGWFLLFVASVLVGTYTLVKKGFKVFEGTLIFFLTLGGVGIALWFLWNLIIFKDPFYFVFGPFSARYQQLQLESAGNLPTKGNIFLSFQIYLYALFYNSYTLIPILGLVGVVLLLLDKKVKGSVRLACIALLAPLVFNVLALVLGHSVLFIQGISGNTWFNVRYGSMLAPSIAIFMGYLVQRLKSLRIVIVGLTSFVLFFAFANFDAVTIDDARVGSSQKNVSEVSDWLKENTIGKQGFILISAASHDAIIFSSGLSMKRFIHEGTGAYWESGLASPDRWARWIVMRSHDDNDLVWKSVSRNSGFEKYRLVESYPFADIYELDEAFLSTLNTKPVFGKQK</sequence>
<keyword evidence="1" id="KW-0812">Transmembrane</keyword>
<feature type="transmembrane region" description="Helical" evidence="1">
    <location>
        <begin position="387"/>
        <end position="406"/>
    </location>
</feature>
<feature type="transmembrane region" description="Helical" evidence="1">
    <location>
        <begin position="329"/>
        <end position="351"/>
    </location>
</feature>
<evidence type="ECO:0000313" key="3">
    <source>
        <dbReference type="Proteomes" id="UP000176404"/>
    </source>
</evidence>
<feature type="transmembrane region" description="Helical" evidence="1">
    <location>
        <begin position="363"/>
        <end position="380"/>
    </location>
</feature>
<keyword evidence="1" id="KW-0472">Membrane</keyword>
<feature type="transmembrane region" description="Helical" evidence="1">
    <location>
        <begin position="134"/>
        <end position="152"/>
    </location>
</feature>
<reference evidence="2 3" key="1">
    <citation type="journal article" date="2016" name="Nat. Commun.">
        <title>Thousands of microbial genomes shed light on interconnected biogeochemical processes in an aquifer system.</title>
        <authorList>
            <person name="Anantharaman K."/>
            <person name="Brown C.T."/>
            <person name="Hug L.A."/>
            <person name="Sharon I."/>
            <person name="Castelle C.J."/>
            <person name="Probst A.J."/>
            <person name="Thomas B.C."/>
            <person name="Singh A."/>
            <person name="Wilkins M.J."/>
            <person name="Karaoz U."/>
            <person name="Brodie E.L."/>
            <person name="Williams K.H."/>
            <person name="Hubbard S.S."/>
            <person name="Banfield J.F."/>
        </authorList>
    </citation>
    <scope>NUCLEOTIDE SEQUENCE [LARGE SCALE GENOMIC DNA]</scope>
</reference>
<proteinExistence type="predicted"/>
<feature type="transmembrane region" description="Helical" evidence="1">
    <location>
        <begin position="109"/>
        <end position="127"/>
    </location>
</feature>
<keyword evidence="1" id="KW-1133">Transmembrane helix</keyword>